<feature type="compositionally biased region" description="Basic residues" evidence="1">
    <location>
        <begin position="778"/>
        <end position="789"/>
    </location>
</feature>
<feature type="region of interest" description="Disordered" evidence="1">
    <location>
        <begin position="403"/>
        <end position="430"/>
    </location>
</feature>
<feature type="region of interest" description="Disordered" evidence="1">
    <location>
        <begin position="1087"/>
        <end position="1129"/>
    </location>
</feature>
<feature type="compositionally biased region" description="Polar residues" evidence="1">
    <location>
        <begin position="303"/>
        <end position="314"/>
    </location>
</feature>
<gene>
    <name evidence="3" type="ORF">AFUS01_LOCUS10957</name>
</gene>
<dbReference type="GO" id="GO:0005634">
    <property type="term" value="C:nucleus"/>
    <property type="evidence" value="ECO:0007669"/>
    <property type="project" value="TreeGrafter"/>
</dbReference>
<dbReference type="InterPro" id="IPR040772">
    <property type="entry name" value="C19orf47_SAM"/>
</dbReference>
<dbReference type="SMART" id="SM00443">
    <property type="entry name" value="G_patch"/>
    <property type="match status" value="1"/>
</dbReference>
<feature type="region of interest" description="Disordered" evidence="1">
    <location>
        <begin position="954"/>
        <end position="1015"/>
    </location>
</feature>
<dbReference type="Proteomes" id="UP000708208">
    <property type="component" value="Unassembled WGS sequence"/>
</dbReference>
<dbReference type="InterPro" id="IPR000467">
    <property type="entry name" value="G_patch_dom"/>
</dbReference>
<feature type="region of interest" description="Disordered" evidence="1">
    <location>
        <begin position="256"/>
        <end position="344"/>
    </location>
</feature>
<evidence type="ECO:0000256" key="1">
    <source>
        <dbReference type="SAM" id="MobiDB-lite"/>
    </source>
</evidence>
<feature type="region of interest" description="Disordered" evidence="1">
    <location>
        <begin position="73"/>
        <end position="166"/>
    </location>
</feature>
<feature type="compositionally biased region" description="Polar residues" evidence="1">
    <location>
        <begin position="723"/>
        <end position="744"/>
    </location>
</feature>
<reference evidence="3" key="1">
    <citation type="submission" date="2021-06" db="EMBL/GenBank/DDBJ databases">
        <authorList>
            <person name="Hodson N. C."/>
            <person name="Mongue J. A."/>
            <person name="Jaron S. K."/>
        </authorList>
    </citation>
    <scope>NUCLEOTIDE SEQUENCE</scope>
</reference>
<dbReference type="InterPro" id="IPR039161">
    <property type="entry name" value="C19orf47-like"/>
</dbReference>
<feature type="compositionally biased region" description="Polar residues" evidence="1">
    <location>
        <begin position="270"/>
        <end position="289"/>
    </location>
</feature>
<accession>A0A8J2K7N4</accession>
<sequence length="1328" mass="147376">MSEKASSTSLWLKFFRGAGIPSGIDTKYALIFDENRIRMDMLMDLNKEILRDMGIVAMGDIIAILKHARRVHDETKEQAVEPHKPTQSQTSNSPSKVLATSTQGRSSGSSHTTAKPAVVESKKEVMSSTHEVPSATRGSSKIKISTTAGSSRVTERVVQSKGQPQAEKIRQEAAPKKMIVLNKRSSSEGILKEEVPVQKKIRVLPEQEGRYTIKMPEGTTPRTKKIIQSRLGPGPTTSTFHSIADKKTVFARLGDSSVSSSTEDARAASQPVSDASESRAYTSQTSKQSVFDRLGGRGKQAEGSDTSTSASSQPKPLLQMKVNVPEHSSSVRSRLDTKTHQEKTLKTIPSRISIPYLTNRAKVRSEIGSAVTSATTSTTTRIISAKSSVPASTIQSTGAFKIQAANDQKRSRENSPLDGQVQTLTSRSQIASQVSVPVPLQQTARNKDEGKSYRHDQQYANCEGKQGVVFNDQKIDSNKDVSTPVSIVRSAVSVGKVTQNRYKESNIGPSLETFSKDKHTNSCGLEDSKFTPAVRITWRAKDESTYRITRTGIRSPEGDTDFSKYRVSAPQPGSKLSKDERTCRDDSIADESNSLQHKRSPVCEFTSPPRASASRDRDQRICSLRKNSPDKFKSRSGSTCVEHEHARSLKSKSTHIERKMGNSLSSKIYNEDRDCKRTTYDSYKSLASDKYHSFDRNLLSSHTSDTDSSSERCYKSGHRKSSDIQTLRSNTKTGNNRHGNSSFASKLGDSSRDSSVRDSRPDNEHKLENSGESEVQKHKPLKRSIRRRSTSGDRLPEKQSSNADGKRNVTSASRTGSFRSNDRSLHRSSRSSAGKHENRNSAETSSLQRNSANTLNEYCRSRKSSCSSNRSSRSRSRTKYRNYYDSDESAASGKHDRVNPKLDPERNYKSQTSEIDQTLSQIKTLAVFKPLKLDENKDMSKNCIFPSLPAKTLADKATNATSGSKSSLSPTAKVGEIQTESKGHSRSNTNENPKKSQLGENPTSPGVAQTHLEKRSCSVSNLESVSDLELSDESQILDSIKAAPSKSKTEEPPLRIADLPSTNSLLEGRYLQNTFVVHNDQWQSKLVGRSPNASKDNNQSVNPHIESNDWPNKEDFTARNSSQDCTIGGSRNADRFFVSKYKSEEVRHSDVKHFSQSHNINSESNNWNDCPVWNRHSNDRNDFSHVIPRDSGKTNVVMRIRREIKEVHSSLDSFNNTNIRSPSKIARYSERQDDRSLLMHNSTFAYSTAFVKETNFVECNNSGEEIIRITRPLRDKDEFIPDTKSVKMMEKMGWAPGLGLGKNKQGRKRAVESGLAKLGNYGLGFGKK</sequence>
<name>A0A8J2K7N4_9HEXA</name>
<keyword evidence="4" id="KW-1185">Reference proteome</keyword>
<comment type="caution">
    <text evidence="3">The sequence shown here is derived from an EMBL/GenBank/DDBJ whole genome shotgun (WGS) entry which is preliminary data.</text>
</comment>
<dbReference type="PANTHER" id="PTHR21359">
    <property type="entry name" value="DUF5577 DOMAIN-CONTAINING PROTEIN"/>
    <property type="match status" value="1"/>
</dbReference>
<feature type="compositionally biased region" description="Polar residues" evidence="1">
    <location>
        <begin position="798"/>
        <end position="819"/>
    </location>
</feature>
<feature type="compositionally biased region" description="Polar residues" evidence="1">
    <location>
        <begin position="85"/>
        <end position="113"/>
    </location>
</feature>
<dbReference type="CDD" id="cd09531">
    <property type="entry name" value="SAM_CS047"/>
    <property type="match status" value="1"/>
</dbReference>
<feature type="compositionally biased region" description="Basic and acidic residues" evidence="1">
    <location>
        <begin position="73"/>
        <end position="84"/>
    </location>
</feature>
<feature type="compositionally biased region" description="Basic and acidic residues" evidence="1">
    <location>
        <begin position="576"/>
        <end position="587"/>
    </location>
</feature>
<feature type="compositionally biased region" description="Polar residues" evidence="1">
    <location>
        <begin position="126"/>
        <end position="152"/>
    </location>
</feature>
<feature type="compositionally biased region" description="Polar residues" evidence="1">
    <location>
        <begin position="420"/>
        <end position="430"/>
    </location>
</feature>
<feature type="compositionally biased region" description="Basic and acidic residues" evidence="1">
    <location>
        <begin position="749"/>
        <end position="777"/>
    </location>
</feature>
<evidence type="ECO:0000259" key="2">
    <source>
        <dbReference type="PROSITE" id="PS50174"/>
    </source>
</evidence>
<proteinExistence type="predicted"/>
<feature type="compositionally biased region" description="Polar residues" evidence="1">
    <location>
        <begin position="841"/>
        <end position="856"/>
    </location>
</feature>
<feature type="region of interest" description="Disordered" evidence="1">
    <location>
        <begin position="700"/>
        <end position="915"/>
    </location>
</feature>
<evidence type="ECO:0000313" key="3">
    <source>
        <dbReference type="EMBL" id="CAG7721764.1"/>
    </source>
</evidence>
<dbReference type="EMBL" id="CAJVCH010082580">
    <property type="protein sequence ID" value="CAG7721764.1"/>
    <property type="molecule type" value="Genomic_DNA"/>
</dbReference>
<dbReference type="Pfam" id="PF18017">
    <property type="entry name" value="SAM_4"/>
    <property type="match status" value="1"/>
</dbReference>
<organism evidence="3 4">
    <name type="scientific">Allacma fusca</name>
    <dbReference type="NCBI Taxonomy" id="39272"/>
    <lineage>
        <taxon>Eukaryota</taxon>
        <taxon>Metazoa</taxon>
        <taxon>Ecdysozoa</taxon>
        <taxon>Arthropoda</taxon>
        <taxon>Hexapoda</taxon>
        <taxon>Collembola</taxon>
        <taxon>Symphypleona</taxon>
        <taxon>Sminthuridae</taxon>
        <taxon>Allacma</taxon>
    </lineage>
</organism>
<dbReference type="OrthoDB" id="10067653at2759"/>
<dbReference type="GO" id="GO:0003676">
    <property type="term" value="F:nucleic acid binding"/>
    <property type="evidence" value="ECO:0007669"/>
    <property type="project" value="InterPro"/>
</dbReference>
<dbReference type="PANTHER" id="PTHR21359:SF1">
    <property type="entry name" value="DUF5577 DOMAIN-CONTAINING PROTEIN"/>
    <property type="match status" value="1"/>
</dbReference>
<feature type="compositionally biased region" description="Basic and acidic residues" evidence="1">
    <location>
        <begin position="893"/>
        <end position="908"/>
    </location>
</feature>
<dbReference type="Pfam" id="PF01585">
    <property type="entry name" value="G-patch"/>
    <property type="match status" value="1"/>
</dbReference>
<dbReference type="PROSITE" id="PS50174">
    <property type="entry name" value="G_PATCH"/>
    <property type="match status" value="1"/>
</dbReference>
<feature type="compositionally biased region" description="Basic and acidic residues" evidence="1">
    <location>
        <begin position="333"/>
        <end position="344"/>
    </location>
</feature>
<feature type="domain" description="G-patch" evidence="2">
    <location>
        <begin position="1281"/>
        <end position="1328"/>
    </location>
</feature>
<feature type="region of interest" description="Disordered" evidence="1">
    <location>
        <begin position="550"/>
        <end position="646"/>
    </location>
</feature>
<feature type="compositionally biased region" description="Polar residues" evidence="1">
    <location>
        <begin position="958"/>
        <end position="970"/>
    </location>
</feature>
<feature type="region of interest" description="Disordered" evidence="1">
    <location>
        <begin position="1041"/>
        <end position="1060"/>
    </location>
</feature>
<evidence type="ECO:0000313" key="4">
    <source>
        <dbReference type="Proteomes" id="UP000708208"/>
    </source>
</evidence>
<feature type="compositionally biased region" description="Polar residues" evidence="1">
    <location>
        <begin position="998"/>
        <end position="1007"/>
    </location>
</feature>
<feature type="compositionally biased region" description="Polar residues" evidence="1">
    <location>
        <begin position="1091"/>
        <end position="1102"/>
    </location>
</feature>
<protein>
    <recommendedName>
        <fullName evidence="2">G-patch domain-containing protein</fullName>
    </recommendedName>
</protein>